<sequence length="249" mass="29286">MPQAGRTSINNSFSCEWISLLLMLILPSFTTTQFASSLYNRQFYDHNQQQVQQQQGFVYPDAPVTYNQQYPATGQSVWSSAPIVVNDEANSLQLEQQQHQQQDRHYLPINYYSNRETDRRQTNWMNDNENYNYNVPTTRAANHNYNNVPGYFYPTQQQIQHQMQPQSQQEVEQRELLAVADSHREEEQIVRIGGSRSLSPIPNDYFDAPQSLQRRDFEAKYAKHFADYVRKYPQRLQPVFNTGTPYVDK</sequence>
<keyword evidence="2" id="KW-1185">Reference proteome</keyword>
<evidence type="ECO:0000313" key="2">
    <source>
        <dbReference type="Proteomes" id="UP000515160"/>
    </source>
</evidence>
<organism evidence="2 3">
    <name type="scientific">Drosophila albomicans</name>
    <name type="common">Fruit fly</name>
    <dbReference type="NCBI Taxonomy" id="7291"/>
    <lineage>
        <taxon>Eukaryota</taxon>
        <taxon>Metazoa</taxon>
        <taxon>Ecdysozoa</taxon>
        <taxon>Arthropoda</taxon>
        <taxon>Hexapoda</taxon>
        <taxon>Insecta</taxon>
        <taxon>Pterygota</taxon>
        <taxon>Neoptera</taxon>
        <taxon>Endopterygota</taxon>
        <taxon>Diptera</taxon>
        <taxon>Brachycera</taxon>
        <taxon>Muscomorpha</taxon>
        <taxon>Ephydroidea</taxon>
        <taxon>Drosophilidae</taxon>
        <taxon>Drosophila</taxon>
    </lineage>
</organism>
<keyword evidence="3" id="KW-0418">Kinase</keyword>
<dbReference type="RefSeq" id="XP_034108816.1">
    <property type="nucleotide sequence ID" value="XM_034252925.2"/>
</dbReference>
<keyword evidence="1" id="KW-0812">Transmembrane</keyword>
<protein>
    <submittedName>
        <fullName evidence="3">Probable serine/threonine-protein kinase cdc7</fullName>
    </submittedName>
</protein>
<evidence type="ECO:0000313" key="3">
    <source>
        <dbReference type="RefSeq" id="XP_034108816.1"/>
    </source>
</evidence>
<accession>A0A6P8WYH3</accession>
<dbReference type="Proteomes" id="UP000515160">
    <property type="component" value="Chromosome 3"/>
</dbReference>
<dbReference type="GeneID" id="117570978"/>
<dbReference type="GO" id="GO:0016301">
    <property type="term" value="F:kinase activity"/>
    <property type="evidence" value="ECO:0007669"/>
    <property type="project" value="UniProtKB-KW"/>
</dbReference>
<evidence type="ECO:0000256" key="1">
    <source>
        <dbReference type="SAM" id="Phobius"/>
    </source>
</evidence>
<name>A0A6P8WYH3_DROAB</name>
<gene>
    <name evidence="3" type="primary">LOC117570978</name>
</gene>
<dbReference type="OrthoDB" id="7860674at2759"/>
<keyword evidence="3" id="KW-0808">Transferase</keyword>
<keyword evidence="1" id="KW-1133">Transmembrane helix</keyword>
<keyword evidence="1" id="KW-0472">Membrane</keyword>
<reference evidence="3" key="1">
    <citation type="submission" date="2025-08" db="UniProtKB">
        <authorList>
            <consortium name="RefSeq"/>
        </authorList>
    </citation>
    <scope>IDENTIFICATION</scope>
    <source>
        <strain evidence="3">15112-1751.03</strain>
        <tissue evidence="3">Whole Adult</tissue>
    </source>
</reference>
<proteinExistence type="predicted"/>
<dbReference type="AlphaFoldDB" id="A0A6P8WYH3"/>
<feature type="transmembrane region" description="Helical" evidence="1">
    <location>
        <begin position="17"/>
        <end position="39"/>
    </location>
</feature>